<evidence type="ECO:0000256" key="1">
    <source>
        <dbReference type="SAM" id="MobiDB-lite"/>
    </source>
</evidence>
<evidence type="ECO:0000313" key="2">
    <source>
        <dbReference type="EMBL" id="VIO56673.1"/>
    </source>
</evidence>
<feature type="region of interest" description="Disordered" evidence="1">
    <location>
        <begin position="116"/>
        <end position="149"/>
    </location>
</feature>
<proteinExistence type="predicted"/>
<feature type="compositionally biased region" description="Polar residues" evidence="1">
    <location>
        <begin position="133"/>
        <end position="143"/>
    </location>
</feature>
<gene>
    <name evidence="2" type="ORF">FUG_LOCUS220911</name>
</gene>
<reference evidence="2" key="1">
    <citation type="submission" date="2019-04" db="EMBL/GenBank/DDBJ databases">
        <authorList>
            <person name="Melise S."/>
            <person name="Noan J."/>
            <person name="Okalmin O."/>
        </authorList>
    </citation>
    <scope>NUCLEOTIDE SEQUENCE</scope>
    <source>
        <strain evidence="2">FN9</strain>
    </source>
</reference>
<protein>
    <submittedName>
        <fullName evidence="2">Uncharacterized protein</fullName>
    </submittedName>
</protein>
<name>A0A4E9E9D2_GIBZA</name>
<organism evidence="2">
    <name type="scientific">Gibberella zeae</name>
    <name type="common">Wheat head blight fungus</name>
    <name type="synonym">Fusarium graminearum</name>
    <dbReference type="NCBI Taxonomy" id="5518"/>
    <lineage>
        <taxon>Eukaryota</taxon>
        <taxon>Fungi</taxon>
        <taxon>Dikarya</taxon>
        <taxon>Ascomycota</taxon>
        <taxon>Pezizomycotina</taxon>
        <taxon>Sordariomycetes</taxon>
        <taxon>Hypocreomycetidae</taxon>
        <taxon>Hypocreales</taxon>
        <taxon>Nectriaceae</taxon>
        <taxon>Fusarium</taxon>
    </lineage>
</organism>
<accession>A0A4E9E9D2</accession>
<dbReference type="AlphaFoldDB" id="A0A4E9E9D2"/>
<dbReference type="EMBL" id="CAAKMV010000125">
    <property type="protein sequence ID" value="VIO56673.1"/>
    <property type="molecule type" value="Genomic_DNA"/>
</dbReference>
<sequence length="149" mass="16271">MAESKSCTKSEIPGLRADAHATSFDHFTSLEEFGSKWYASGVEAGLTQAAQDLATRKEKEAEVLKKAAMAARDALTSAVNDINSIGTEGLSQEPMWAVRQKLQNIVKEISHRRDECTTSIYRASQESKKRSSETQASDGGNSSKRSKND</sequence>